<dbReference type="InterPro" id="IPR036866">
    <property type="entry name" value="RibonucZ/Hydroxyglut_hydro"/>
</dbReference>
<dbReference type="EMBL" id="BMPP01000017">
    <property type="protein sequence ID" value="GGK37659.1"/>
    <property type="molecule type" value="Genomic_DNA"/>
</dbReference>
<dbReference type="InterPro" id="IPR001279">
    <property type="entry name" value="Metallo-B-lactamas"/>
</dbReference>
<dbReference type="SMART" id="SM00849">
    <property type="entry name" value="Lactamase_B"/>
    <property type="match status" value="1"/>
</dbReference>
<evidence type="ECO:0000259" key="1">
    <source>
        <dbReference type="SMART" id="SM00849"/>
    </source>
</evidence>
<proteinExistence type="predicted"/>
<gene>
    <name evidence="2" type="ORF">GCM10008955_34430</name>
</gene>
<dbReference type="SUPFAM" id="SSF56281">
    <property type="entry name" value="Metallo-hydrolase/oxidoreductase"/>
    <property type="match status" value="1"/>
</dbReference>
<sequence length="299" mass="31154">MSALVPLGSGVWYLPGAVNSVVVENGKGRALLIDTGLDDSHARKLLRAVEAAGLGPSAILNTHSHADHHGGNAFILKKFPELAVFAPPIEAAVINHPFLEPLSLFGASPPPELRTKFLLAPASPAQLIPPGQQRLGGVDLDLIPVPGHATDMYAVQLGDMIYVADALFGPEALEKHPLTFCVDSAAQKVSAASLVELGGVGVVLPGHGHPSVDLPGLVGANLAAYERTTAAVLATVQEQAGSVDDLLARVSVRLGVHTGSPAAVVLNRAVVSAHLTELQAQKQVHCAAEHHRLVFRIYS</sequence>
<accession>A0ABQ2F0N4</accession>
<dbReference type="PANTHER" id="PTHR42951">
    <property type="entry name" value="METALLO-BETA-LACTAMASE DOMAIN-CONTAINING"/>
    <property type="match status" value="1"/>
</dbReference>
<organism evidence="2 3">
    <name type="scientific">Deinococcus malanensis</name>
    <dbReference type="NCBI Taxonomy" id="1706855"/>
    <lineage>
        <taxon>Bacteria</taxon>
        <taxon>Thermotogati</taxon>
        <taxon>Deinococcota</taxon>
        <taxon>Deinococci</taxon>
        <taxon>Deinococcales</taxon>
        <taxon>Deinococcaceae</taxon>
        <taxon>Deinococcus</taxon>
    </lineage>
</organism>
<dbReference type="PANTHER" id="PTHR42951:SF14">
    <property type="entry name" value="METALLO-BETA-LACTAMASE SUPERFAMILY PROTEIN"/>
    <property type="match status" value="1"/>
</dbReference>
<dbReference type="Pfam" id="PF00753">
    <property type="entry name" value="Lactamase_B"/>
    <property type="match status" value="1"/>
</dbReference>
<name>A0ABQ2F0N4_9DEIO</name>
<dbReference type="CDD" id="cd07743">
    <property type="entry name" value="metallo-hydrolase-like_MBL-fold"/>
    <property type="match status" value="1"/>
</dbReference>
<evidence type="ECO:0000313" key="3">
    <source>
        <dbReference type="Proteomes" id="UP000647587"/>
    </source>
</evidence>
<reference evidence="3" key="1">
    <citation type="journal article" date="2019" name="Int. J. Syst. Evol. Microbiol.">
        <title>The Global Catalogue of Microorganisms (GCM) 10K type strain sequencing project: providing services to taxonomists for standard genome sequencing and annotation.</title>
        <authorList>
            <consortium name="The Broad Institute Genomics Platform"/>
            <consortium name="The Broad Institute Genome Sequencing Center for Infectious Disease"/>
            <person name="Wu L."/>
            <person name="Ma J."/>
        </authorList>
    </citation>
    <scope>NUCLEOTIDE SEQUENCE [LARGE SCALE GENOMIC DNA]</scope>
    <source>
        <strain evidence="3">JCM 30331</strain>
    </source>
</reference>
<dbReference type="Proteomes" id="UP000647587">
    <property type="component" value="Unassembled WGS sequence"/>
</dbReference>
<keyword evidence="3" id="KW-1185">Reference proteome</keyword>
<dbReference type="InterPro" id="IPR050855">
    <property type="entry name" value="NDM-1-like"/>
</dbReference>
<protein>
    <submittedName>
        <fullName evidence="2">Zinc metallohydrolase</fullName>
    </submittedName>
</protein>
<feature type="domain" description="Metallo-beta-lactamase" evidence="1">
    <location>
        <begin position="17"/>
        <end position="207"/>
    </location>
</feature>
<dbReference type="Gene3D" id="3.60.15.10">
    <property type="entry name" value="Ribonuclease Z/Hydroxyacylglutathione hydrolase-like"/>
    <property type="match status" value="1"/>
</dbReference>
<dbReference type="RefSeq" id="WP_189010967.1">
    <property type="nucleotide sequence ID" value="NZ_BMPP01000017.1"/>
</dbReference>
<comment type="caution">
    <text evidence="2">The sequence shown here is derived from an EMBL/GenBank/DDBJ whole genome shotgun (WGS) entry which is preliminary data.</text>
</comment>
<evidence type="ECO:0000313" key="2">
    <source>
        <dbReference type="EMBL" id="GGK37659.1"/>
    </source>
</evidence>